<evidence type="ECO:0000256" key="1">
    <source>
        <dbReference type="SAM" id="MobiDB-lite"/>
    </source>
</evidence>
<reference evidence="3" key="1">
    <citation type="submission" date="2015-09" db="EMBL/GenBank/DDBJ databases">
        <authorList>
            <consortium name="Pathogen Informatics"/>
        </authorList>
    </citation>
    <scope>NUCLEOTIDE SEQUENCE [LARGE SCALE GENOMIC DNA]</scope>
    <source>
        <strain evidence="3">Lake Konstanz</strain>
    </source>
</reference>
<dbReference type="EMBL" id="CYKH01001637">
    <property type="protein sequence ID" value="CUG88400.1"/>
    <property type="molecule type" value="Genomic_DNA"/>
</dbReference>
<evidence type="ECO:0000313" key="3">
    <source>
        <dbReference type="Proteomes" id="UP000051952"/>
    </source>
</evidence>
<keyword evidence="3" id="KW-1185">Reference proteome</keyword>
<dbReference type="Proteomes" id="UP000051952">
    <property type="component" value="Unassembled WGS sequence"/>
</dbReference>
<sequence length="361" mass="40063">NQLSAVLLNMNHPLLQSPHNVDLRSMVRYCNISSSSSSSSSYRGGGLEEGNHHSKTPNKVYTLVGGGVLRSVQAELEHLAHQRNFISQCWATMEEVEHLGWELLPSATPYRSTTSAPFRSSHITTKDHESVRSRFEKRHTFVNTEDIATEIDFTEYFTFDHRMYDVIHGFTIPALQVVAFREHLRQIGLLRGCGREPSPELSERCLVATVAARASSSASNAFIAQQKDHLGAVVGEMPQRSCWQWSDLWRFAGTEAAIKYLFHKDANHNNGSGTPMEPISILPDALPFVPQSNGTRAEGGTEGLFVAAQTNDPVSMMIKGRELVANGRTRGSGTFIQRRFGARDNVLENGGTQPAPLKFRK</sequence>
<organism evidence="2 3">
    <name type="scientific">Bodo saltans</name>
    <name type="common">Flagellated protozoan</name>
    <dbReference type="NCBI Taxonomy" id="75058"/>
    <lineage>
        <taxon>Eukaryota</taxon>
        <taxon>Discoba</taxon>
        <taxon>Euglenozoa</taxon>
        <taxon>Kinetoplastea</taxon>
        <taxon>Metakinetoplastina</taxon>
        <taxon>Eubodonida</taxon>
        <taxon>Bodonidae</taxon>
        <taxon>Bodo</taxon>
    </lineage>
</organism>
<evidence type="ECO:0000313" key="2">
    <source>
        <dbReference type="EMBL" id="CUG88400.1"/>
    </source>
</evidence>
<dbReference type="AlphaFoldDB" id="A0A0S4JE47"/>
<protein>
    <submittedName>
        <fullName evidence="2">Uncharacterized protein</fullName>
    </submittedName>
</protein>
<accession>A0A0S4JE47</accession>
<proteinExistence type="predicted"/>
<name>A0A0S4JE47_BODSA</name>
<feature type="non-terminal residue" evidence="2">
    <location>
        <position position="1"/>
    </location>
</feature>
<dbReference type="VEuPathDB" id="TriTrypDB:BSAL_15230"/>
<gene>
    <name evidence="2" type="ORF">BSAL_15230</name>
</gene>
<feature type="region of interest" description="Disordered" evidence="1">
    <location>
        <begin position="33"/>
        <end position="58"/>
    </location>
</feature>